<keyword evidence="10 14" id="KW-0407">Ion channel</keyword>
<gene>
    <name evidence="14" type="primary">fluC</name>
    <name evidence="14" type="synonym">crcB</name>
    <name evidence="15" type="ORF">PQ472_03430</name>
</gene>
<comment type="subcellular location">
    <subcellularLocation>
        <location evidence="1 14">Cell membrane</location>
        <topology evidence="1 14">Multi-pass membrane protein</topology>
    </subcellularLocation>
</comment>
<comment type="function">
    <text evidence="13 14">Fluoride-specific ion channel. Important for reducing fluoride concentration in the cell, thus reducing its toxicity.</text>
</comment>
<dbReference type="Proteomes" id="UP001220377">
    <property type="component" value="Chromosome"/>
</dbReference>
<evidence type="ECO:0000313" key="16">
    <source>
        <dbReference type="Proteomes" id="UP001220377"/>
    </source>
</evidence>
<feature type="transmembrane region" description="Helical" evidence="14">
    <location>
        <begin position="37"/>
        <end position="56"/>
    </location>
</feature>
<evidence type="ECO:0000256" key="6">
    <source>
        <dbReference type="ARBA" id="ARBA00022989"/>
    </source>
</evidence>
<keyword evidence="9 14" id="KW-0472">Membrane</keyword>
<dbReference type="PANTHER" id="PTHR28259">
    <property type="entry name" value="FLUORIDE EXPORT PROTEIN 1-RELATED"/>
    <property type="match status" value="1"/>
</dbReference>
<evidence type="ECO:0000256" key="4">
    <source>
        <dbReference type="ARBA" id="ARBA00022692"/>
    </source>
</evidence>
<feature type="binding site" evidence="14">
    <location>
        <position position="78"/>
    </location>
    <ligand>
        <name>Na(+)</name>
        <dbReference type="ChEBI" id="CHEBI:29101"/>
        <note>structural</note>
    </ligand>
</feature>
<evidence type="ECO:0000256" key="14">
    <source>
        <dbReference type="HAMAP-Rule" id="MF_00454"/>
    </source>
</evidence>
<evidence type="ECO:0000256" key="13">
    <source>
        <dbReference type="ARBA" id="ARBA00049940"/>
    </source>
</evidence>
<keyword evidence="3 14" id="KW-1003">Cell membrane</keyword>
<feature type="transmembrane region" description="Helical" evidence="14">
    <location>
        <begin position="100"/>
        <end position="123"/>
    </location>
</feature>
<evidence type="ECO:0000256" key="11">
    <source>
        <dbReference type="ARBA" id="ARBA00035120"/>
    </source>
</evidence>
<accession>A0ABY7WW63</accession>
<evidence type="ECO:0000256" key="8">
    <source>
        <dbReference type="ARBA" id="ARBA00023065"/>
    </source>
</evidence>
<keyword evidence="16" id="KW-1185">Reference proteome</keyword>
<evidence type="ECO:0000256" key="5">
    <source>
        <dbReference type="ARBA" id="ARBA00022723"/>
    </source>
</evidence>
<dbReference type="HAMAP" id="MF_00454">
    <property type="entry name" value="FluC"/>
    <property type="match status" value="1"/>
</dbReference>
<evidence type="ECO:0000256" key="3">
    <source>
        <dbReference type="ARBA" id="ARBA00022475"/>
    </source>
</evidence>
<reference evidence="15 16" key="1">
    <citation type="submission" date="2023-02" db="EMBL/GenBank/DDBJ databases">
        <title>Genome sequence of Lacticaseibacillus sp. KACC 23028.</title>
        <authorList>
            <person name="Kim S."/>
            <person name="Heo J."/>
            <person name="Kwon S.-W."/>
        </authorList>
    </citation>
    <scope>NUCLEOTIDE SEQUENCE [LARGE SCALE GENOMIC DNA]</scope>
    <source>
        <strain evidence="15 16">KACC 23028</strain>
    </source>
</reference>
<keyword evidence="4 14" id="KW-0812">Transmembrane</keyword>
<organism evidence="15 16">
    <name type="scientific">Lacticaseibacillus pabuli</name>
    <dbReference type="NCBI Taxonomy" id="3025672"/>
    <lineage>
        <taxon>Bacteria</taxon>
        <taxon>Bacillati</taxon>
        <taxon>Bacillota</taxon>
        <taxon>Bacilli</taxon>
        <taxon>Lactobacillales</taxon>
        <taxon>Lactobacillaceae</taxon>
        <taxon>Lacticaseibacillus</taxon>
    </lineage>
</organism>
<comment type="similarity">
    <text evidence="11 14">Belongs to the fluoride channel Fluc/FEX (TC 1.A.43) family.</text>
</comment>
<dbReference type="RefSeq" id="WP_274261366.1">
    <property type="nucleotide sequence ID" value="NZ_CP117884.1"/>
</dbReference>
<evidence type="ECO:0000256" key="2">
    <source>
        <dbReference type="ARBA" id="ARBA00022448"/>
    </source>
</evidence>
<evidence type="ECO:0000256" key="9">
    <source>
        <dbReference type="ARBA" id="ARBA00023136"/>
    </source>
</evidence>
<protein>
    <recommendedName>
        <fullName evidence="14">Fluoride-specific ion channel FluC</fullName>
    </recommendedName>
</protein>
<name>A0ABY7WW63_9LACO</name>
<evidence type="ECO:0000256" key="12">
    <source>
        <dbReference type="ARBA" id="ARBA00035585"/>
    </source>
</evidence>
<feature type="transmembrane region" description="Helical" evidence="14">
    <location>
        <begin position="68"/>
        <end position="88"/>
    </location>
</feature>
<evidence type="ECO:0000256" key="7">
    <source>
        <dbReference type="ARBA" id="ARBA00023053"/>
    </source>
</evidence>
<keyword evidence="6 14" id="KW-1133">Transmembrane helix</keyword>
<keyword evidence="8 14" id="KW-0406">Ion transport</keyword>
<keyword evidence="5 14" id="KW-0479">Metal-binding</keyword>
<feature type="transmembrane region" description="Helical" evidence="14">
    <location>
        <begin position="7"/>
        <end position="25"/>
    </location>
</feature>
<evidence type="ECO:0000313" key="15">
    <source>
        <dbReference type="EMBL" id="WDF83304.1"/>
    </source>
</evidence>
<keyword evidence="2 14" id="KW-0813">Transport</keyword>
<dbReference type="Pfam" id="PF02537">
    <property type="entry name" value="CRCB"/>
    <property type="match status" value="1"/>
</dbReference>
<evidence type="ECO:0000256" key="1">
    <source>
        <dbReference type="ARBA" id="ARBA00004651"/>
    </source>
</evidence>
<dbReference type="PROSITE" id="PS51257">
    <property type="entry name" value="PROKAR_LIPOPROTEIN"/>
    <property type="match status" value="1"/>
</dbReference>
<proteinExistence type="inferred from homology"/>
<dbReference type="PANTHER" id="PTHR28259:SF16">
    <property type="entry name" value="FLUORIDE-SPECIFIC ION CHANNEL FLUC 2"/>
    <property type="match status" value="1"/>
</dbReference>
<feature type="binding site" evidence="14">
    <location>
        <position position="81"/>
    </location>
    <ligand>
        <name>Na(+)</name>
        <dbReference type="ChEBI" id="CHEBI:29101"/>
        <note>structural</note>
    </ligand>
</feature>
<comment type="catalytic activity">
    <reaction evidence="12">
        <text>fluoride(in) = fluoride(out)</text>
        <dbReference type="Rhea" id="RHEA:76159"/>
        <dbReference type="ChEBI" id="CHEBI:17051"/>
    </reaction>
    <physiologicalReaction direction="left-to-right" evidence="12">
        <dbReference type="Rhea" id="RHEA:76160"/>
    </physiologicalReaction>
</comment>
<dbReference type="InterPro" id="IPR003691">
    <property type="entry name" value="FluC"/>
</dbReference>
<sequence length="132" mass="14142">MRQQIKLWNVIAVFIGGCLGGLARYGVGLALHDSTSMLGTLAVNVIGSFCLSLLTYASIRKWDWPDWLVLACGTGFIGAFTTFSTFILELVSNVAARPAYTLLIFGANLVMGMLAAALGYWCAQLGGERDDA</sequence>
<evidence type="ECO:0000256" key="10">
    <source>
        <dbReference type="ARBA" id="ARBA00023303"/>
    </source>
</evidence>
<keyword evidence="7 14" id="KW-0915">Sodium</keyword>
<comment type="activity regulation">
    <text evidence="14">Na(+) is not transported, but it plays an essential structural role and its presence is essential for fluoride channel function.</text>
</comment>
<dbReference type="EMBL" id="CP117884">
    <property type="protein sequence ID" value="WDF83304.1"/>
    <property type="molecule type" value="Genomic_DNA"/>
</dbReference>